<keyword evidence="10" id="KW-0472">Membrane</keyword>
<dbReference type="AlphaFoldDB" id="A0ABC8R7P5"/>
<evidence type="ECO:0000256" key="5">
    <source>
        <dbReference type="ARBA" id="ARBA00022822"/>
    </source>
</evidence>
<evidence type="ECO:0000256" key="7">
    <source>
        <dbReference type="ARBA" id="ARBA00023141"/>
    </source>
</evidence>
<dbReference type="GO" id="GO:0004834">
    <property type="term" value="F:tryptophan synthase activity"/>
    <property type="evidence" value="ECO:0007669"/>
    <property type="project" value="UniProtKB-EC"/>
</dbReference>
<evidence type="ECO:0000256" key="1">
    <source>
        <dbReference type="ARBA" id="ARBA00001933"/>
    </source>
</evidence>
<evidence type="ECO:0000256" key="3">
    <source>
        <dbReference type="ARBA" id="ARBA00012043"/>
    </source>
</evidence>
<feature type="transmembrane region" description="Helical" evidence="10">
    <location>
        <begin position="130"/>
        <end position="147"/>
    </location>
</feature>
<organism evidence="12 13">
    <name type="scientific">Ilex paraguariensis</name>
    <name type="common">yerba mate</name>
    <dbReference type="NCBI Taxonomy" id="185542"/>
    <lineage>
        <taxon>Eukaryota</taxon>
        <taxon>Viridiplantae</taxon>
        <taxon>Streptophyta</taxon>
        <taxon>Embryophyta</taxon>
        <taxon>Tracheophyta</taxon>
        <taxon>Spermatophyta</taxon>
        <taxon>Magnoliopsida</taxon>
        <taxon>eudicotyledons</taxon>
        <taxon>Gunneridae</taxon>
        <taxon>Pentapetalae</taxon>
        <taxon>asterids</taxon>
        <taxon>campanulids</taxon>
        <taxon>Aquifoliales</taxon>
        <taxon>Aquifoliaceae</taxon>
        <taxon>Ilex</taxon>
    </lineage>
</organism>
<dbReference type="Pfam" id="PF00291">
    <property type="entry name" value="PALP"/>
    <property type="match status" value="1"/>
</dbReference>
<keyword evidence="7" id="KW-0057">Aromatic amino acid biosynthesis</keyword>
<accession>A0ABC8R7P5</accession>
<feature type="domain" description="Tryptophan synthase beta chain-like PALP" evidence="11">
    <location>
        <begin position="30"/>
        <end position="139"/>
    </location>
</feature>
<evidence type="ECO:0000256" key="2">
    <source>
        <dbReference type="ARBA" id="ARBA00004733"/>
    </source>
</evidence>
<evidence type="ECO:0000256" key="6">
    <source>
        <dbReference type="ARBA" id="ARBA00022898"/>
    </source>
</evidence>
<dbReference type="Proteomes" id="UP001642360">
    <property type="component" value="Unassembled WGS sequence"/>
</dbReference>
<comment type="catalytic activity">
    <reaction evidence="9">
        <text>(1S,2R)-1-C-(indol-3-yl)glycerol 3-phosphate + L-serine = D-glyceraldehyde 3-phosphate + L-tryptophan + H2O</text>
        <dbReference type="Rhea" id="RHEA:10532"/>
        <dbReference type="ChEBI" id="CHEBI:15377"/>
        <dbReference type="ChEBI" id="CHEBI:33384"/>
        <dbReference type="ChEBI" id="CHEBI:57912"/>
        <dbReference type="ChEBI" id="CHEBI:58866"/>
        <dbReference type="ChEBI" id="CHEBI:59776"/>
        <dbReference type="EC" id="4.2.1.20"/>
    </reaction>
</comment>
<keyword evidence="5" id="KW-0822">Tryptophan biosynthesis</keyword>
<evidence type="ECO:0000256" key="9">
    <source>
        <dbReference type="ARBA" id="ARBA00049047"/>
    </source>
</evidence>
<reference evidence="12 13" key="1">
    <citation type="submission" date="2024-02" db="EMBL/GenBank/DDBJ databases">
        <authorList>
            <person name="Vignale AGUSTIN F."/>
            <person name="Sosa J E."/>
            <person name="Modenutti C."/>
        </authorList>
    </citation>
    <scope>NUCLEOTIDE SEQUENCE [LARGE SCALE GENOMIC DNA]</scope>
</reference>
<gene>
    <name evidence="12" type="ORF">ILEXP_LOCUS5141</name>
</gene>
<evidence type="ECO:0000256" key="8">
    <source>
        <dbReference type="ARBA" id="ARBA00023239"/>
    </source>
</evidence>
<proteinExistence type="predicted"/>
<dbReference type="EMBL" id="CAUOFW020000859">
    <property type="protein sequence ID" value="CAK9138057.1"/>
    <property type="molecule type" value="Genomic_DNA"/>
</dbReference>
<dbReference type="InterPro" id="IPR023026">
    <property type="entry name" value="Trp_synth_beta/beta-like"/>
</dbReference>
<keyword evidence="13" id="KW-1185">Reference proteome</keyword>
<evidence type="ECO:0000256" key="10">
    <source>
        <dbReference type="SAM" id="Phobius"/>
    </source>
</evidence>
<evidence type="ECO:0000259" key="11">
    <source>
        <dbReference type="Pfam" id="PF00291"/>
    </source>
</evidence>
<evidence type="ECO:0000313" key="12">
    <source>
        <dbReference type="EMBL" id="CAK9138057.1"/>
    </source>
</evidence>
<keyword evidence="4" id="KW-0028">Amino-acid biosynthesis</keyword>
<keyword evidence="10" id="KW-0812">Transmembrane</keyword>
<dbReference type="InterPro" id="IPR001926">
    <property type="entry name" value="TrpB-like_PALP"/>
</dbReference>
<keyword evidence="8" id="KW-0456">Lyase</keyword>
<dbReference type="PANTHER" id="PTHR48077:SF3">
    <property type="entry name" value="TRYPTOPHAN SYNTHASE"/>
    <property type="match status" value="1"/>
</dbReference>
<evidence type="ECO:0000256" key="4">
    <source>
        <dbReference type="ARBA" id="ARBA00022605"/>
    </source>
</evidence>
<dbReference type="PANTHER" id="PTHR48077">
    <property type="entry name" value="TRYPTOPHAN SYNTHASE-RELATED"/>
    <property type="match status" value="1"/>
</dbReference>
<dbReference type="EC" id="4.2.1.20" evidence="3"/>
<dbReference type="SUPFAM" id="SSF53686">
    <property type="entry name" value="Tryptophan synthase beta subunit-like PLP-dependent enzymes"/>
    <property type="match status" value="1"/>
</dbReference>
<evidence type="ECO:0000313" key="13">
    <source>
        <dbReference type="Proteomes" id="UP001642360"/>
    </source>
</evidence>
<keyword evidence="6" id="KW-0663">Pyridoxal phosphate</keyword>
<dbReference type="Gene3D" id="3.40.50.1100">
    <property type="match status" value="2"/>
</dbReference>
<dbReference type="InterPro" id="IPR006653">
    <property type="entry name" value="Trp_synth_b_CS"/>
</dbReference>
<dbReference type="PROSITE" id="PS00168">
    <property type="entry name" value="TRP_SYNTHASE_BETA"/>
    <property type="match status" value="1"/>
</dbReference>
<comment type="pathway">
    <text evidence="2">Amino-acid biosynthesis; L-tryptophan biosynthesis; L-tryptophan from chorismate: step 5/5.</text>
</comment>
<comment type="cofactor">
    <cofactor evidence="1">
        <name>pyridoxal 5'-phosphate</name>
        <dbReference type="ChEBI" id="CHEBI:597326"/>
    </cofactor>
</comment>
<dbReference type="InterPro" id="IPR036052">
    <property type="entry name" value="TrpB-like_PALP_sf"/>
</dbReference>
<sequence>MSLVVTGDSMTDQILLQKELDGILRDYVGRESPLYFAERLTEHYKHPNGEGPHIYLKREDLNHTGAHKINNAVAQALLAKRLGKKRIIAETGAGQHGVATSTVCARFGLQCVIYMGAQDMERQSLNVFRMRLLGAEVCFACLFLLILNY</sequence>
<keyword evidence="10" id="KW-1133">Transmembrane helix</keyword>
<comment type="caution">
    <text evidence="12">The sequence shown here is derived from an EMBL/GenBank/DDBJ whole genome shotgun (WGS) entry which is preliminary data.</text>
</comment>
<name>A0ABC8R7P5_9AQUA</name>
<protein>
    <recommendedName>
        <fullName evidence="3">tryptophan synthase</fullName>
        <ecNumber evidence="3">4.2.1.20</ecNumber>
    </recommendedName>
</protein>